<reference evidence="3" key="3">
    <citation type="submission" date="2020-12" db="UniProtKB">
        <authorList>
            <consortium name="EnsemblPlants"/>
        </authorList>
    </citation>
    <scope>IDENTIFICATION</scope>
</reference>
<dbReference type="EnsemblPlants" id="Pp3c2_1220V3.2">
    <property type="protein sequence ID" value="PAC:32933191.CDS.1"/>
    <property type="gene ID" value="Pp3c2_1220"/>
</dbReference>
<feature type="region of interest" description="Disordered" evidence="1">
    <location>
        <begin position="52"/>
        <end position="99"/>
    </location>
</feature>
<dbReference type="Gramene" id="Pp3c2_1220V3.2">
    <property type="protein sequence ID" value="PAC:32933191.CDS.1"/>
    <property type="gene ID" value="Pp3c2_1220"/>
</dbReference>
<dbReference type="AlphaFoldDB" id="A0A2K1KZN1"/>
<keyword evidence="4" id="KW-1185">Reference proteome</keyword>
<dbReference type="EMBL" id="ABEU02000002">
    <property type="protein sequence ID" value="PNR59234.1"/>
    <property type="molecule type" value="Genomic_DNA"/>
</dbReference>
<evidence type="ECO:0000313" key="2">
    <source>
        <dbReference type="EMBL" id="PNR59234.1"/>
    </source>
</evidence>
<protein>
    <submittedName>
        <fullName evidence="2 3">Uncharacterized protein</fullName>
    </submittedName>
</protein>
<proteinExistence type="predicted"/>
<evidence type="ECO:0000313" key="3">
    <source>
        <dbReference type="EnsemblPlants" id="PAC:32933190.CDS.1"/>
    </source>
</evidence>
<dbReference type="Gramene" id="Pp3c2_1220V3.1">
    <property type="protein sequence ID" value="PAC:32933190.CDS.1"/>
    <property type="gene ID" value="Pp3c2_1220"/>
</dbReference>
<dbReference type="InParanoid" id="A0A2K1KZN1"/>
<accession>A0A2K1KZN1</accession>
<evidence type="ECO:0000256" key="1">
    <source>
        <dbReference type="SAM" id="MobiDB-lite"/>
    </source>
</evidence>
<name>A0A2K1KZN1_PHYPA</name>
<reference evidence="2 4" key="1">
    <citation type="journal article" date="2008" name="Science">
        <title>The Physcomitrella genome reveals evolutionary insights into the conquest of land by plants.</title>
        <authorList>
            <person name="Rensing S."/>
            <person name="Lang D."/>
            <person name="Zimmer A."/>
            <person name="Terry A."/>
            <person name="Salamov A."/>
            <person name="Shapiro H."/>
            <person name="Nishiyama T."/>
            <person name="Perroud P.-F."/>
            <person name="Lindquist E."/>
            <person name="Kamisugi Y."/>
            <person name="Tanahashi T."/>
            <person name="Sakakibara K."/>
            <person name="Fujita T."/>
            <person name="Oishi K."/>
            <person name="Shin-I T."/>
            <person name="Kuroki Y."/>
            <person name="Toyoda A."/>
            <person name="Suzuki Y."/>
            <person name="Hashimoto A."/>
            <person name="Yamaguchi K."/>
            <person name="Sugano A."/>
            <person name="Kohara Y."/>
            <person name="Fujiyama A."/>
            <person name="Anterola A."/>
            <person name="Aoki S."/>
            <person name="Ashton N."/>
            <person name="Barbazuk W.B."/>
            <person name="Barker E."/>
            <person name="Bennetzen J."/>
            <person name="Bezanilla M."/>
            <person name="Blankenship R."/>
            <person name="Cho S.H."/>
            <person name="Dutcher S."/>
            <person name="Estelle M."/>
            <person name="Fawcett J.A."/>
            <person name="Gundlach H."/>
            <person name="Hanada K."/>
            <person name="Heyl A."/>
            <person name="Hicks K.A."/>
            <person name="Hugh J."/>
            <person name="Lohr M."/>
            <person name="Mayer K."/>
            <person name="Melkozernov A."/>
            <person name="Murata T."/>
            <person name="Nelson D."/>
            <person name="Pils B."/>
            <person name="Prigge M."/>
            <person name="Reiss B."/>
            <person name="Renner T."/>
            <person name="Rombauts S."/>
            <person name="Rushton P."/>
            <person name="Sanderfoot A."/>
            <person name="Schween G."/>
            <person name="Shiu S.-H."/>
            <person name="Stueber K."/>
            <person name="Theodoulou F.L."/>
            <person name="Tu H."/>
            <person name="Van de Peer Y."/>
            <person name="Verrier P.J."/>
            <person name="Waters E."/>
            <person name="Wood A."/>
            <person name="Yang L."/>
            <person name="Cove D."/>
            <person name="Cuming A."/>
            <person name="Hasebe M."/>
            <person name="Lucas S."/>
            <person name="Mishler D.B."/>
            <person name="Reski R."/>
            <person name="Grigoriev I."/>
            <person name="Quatrano R.S."/>
            <person name="Boore J.L."/>
        </authorList>
    </citation>
    <scope>NUCLEOTIDE SEQUENCE [LARGE SCALE GENOMIC DNA]</scope>
    <source>
        <strain evidence="3 4">cv. Gransden 2004</strain>
    </source>
</reference>
<dbReference type="PaxDb" id="3218-PP1S479_11V6.1"/>
<organism evidence="2">
    <name type="scientific">Physcomitrium patens</name>
    <name type="common">Spreading-leaved earth moss</name>
    <name type="synonym">Physcomitrella patens</name>
    <dbReference type="NCBI Taxonomy" id="3218"/>
    <lineage>
        <taxon>Eukaryota</taxon>
        <taxon>Viridiplantae</taxon>
        <taxon>Streptophyta</taxon>
        <taxon>Embryophyta</taxon>
        <taxon>Bryophyta</taxon>
        <taxon>Bryophytina</taxon>
        <taxon>Bryopsida</taxon>
        <taxon>Funariidae</taxon>
        <taxon>Funariales</taxon>
        <taxon>Funariaceae</taxon>
        <taxon>Physcomitrium</taxon>
    </lineage>
</organism>
<evidence type="ECO:0000313" key="4">
    <source>
        <dbReference type="Proteomes" id="UP000006727"/>
    </source>
</evidence>
<sequence length="99" mass="10528">MPSLRFLLQNGYAALNPSILAQCSTTVASLSVSMSSFRIYISSFSLSPALHGHHMPQGASPGASHIAAQQGASPSLLTTPRGAPYHDVRNLNPAWNLQR</sequence>
<dbReference type="EnsemblPlants" id="Pp3c2_1220V3.1">
    <property type="protein sequence ID" value="PAC:32933190.CDS.1"/>
    <property type="gene ID" value="Pp3c2_1220"/>
</dbReference>
<gene>
    <name evidence="2" type="ORF">PHYPA_002025</name>
</gene>
<reference evidence="2 4" key="2">
    <citation type="journal article" date="2018" name="Plant J.">
        <title>The Physcomitrella patens chromosome-scale assembly reveals moss genome structure and evolution.</title>
        <authorList>
            <person name="Lang D."/>
            <person name="Ullrich K.K."/>
            <person name="Murat F."/>
            <person name="Fuchs J."/>
            <person name="Jenkins J."/>
            <person name="Haas F.B."/>
            <person name="Piednoel M."/>
            <person name="Gundlach H."/>
            <person name="Van Bel M."/>
            <person name="Meyberg R."/>
            <person name="Vives C."/>
            <person name="Morata J."/>
            <person name="Symeonidi A."/>
            <person name="Hiss M."/>
            <person name="Muchero W."/>
            <person name="Kamisugi Y."/>
            <person name="Saleh O."/>
            <person name="Blanc G."/>
            <person name="Decker E.L."/>
            <person name="van Gessel N."/>
            <person name="Grimwood J."/>
            <person name="Hayes R.D."/>
            <person name="Graham S.W."/>
            <person name="Gunter L.E."/>
            <person name="McDaniel S.F."/>
            <person name="Hoernstein S.N.W."/>
            <person name="Larsson A."/>
            <person name="Li F.W."/>
            <person name="Perroud P.F."/>
            <person name="Phillips J."/>
            <person name="Ranjan P."/>
            <person name="Rokshar D.S."/>
            <person name="Rothfels C.J."/>
            <person name="Schneider L."/>
            <person name="Shu S."/>
            <person name="Stevenson D.W."/>
            <person name="Thummler F."/>
            <person name="Tillich M."/>
            <person name="Villarreal Aguilar J.C."/>
            <person name="Widiez T."/>
            <person name="Wong G.K."/>
            <person name="Wymore A."/>
            <person name="Zhang Y."/>
            <person name="Zimmer A.D."/>
            <person name="Quatrano R.S."/>
            <person name="Mayer K.F.X."/>
            <person name="Goodstein D."/>
            <person name="Casacuberta J.M."/>
            <person name="Vandepoele K."/>
            <person name="Reski R."/>
            <person name="Cuming A.C."/>
            <person name="Tuskan G.A."/>
            <person name="Maumus F."/>
            <person name="Salse J."/>
            <person name="Schmutz J."/>
            <person name="Rensing S.A."/>
        </authorList>
    </citation>
    <scope>NUCLEOTIDE SEQUENCE [LARGE SCALE GENOMIC DNA]</scope>
    <source>
        <strain evidence="3 4">cv. Gransden 2004</strain>
    </source>
</reference>
<dbReference type="Proteomes" id="UP000006727">
    <property type="component" value="Chromosome 2"/>
</dbReference>